<evidence type="ECO:0000259" key="14">
    <source>
        <dbReference type="Pfam" id="PF00745"/>
    </source>
</evidence>
<dbReference type="EMBL" id="FOJY01000012">
    <property type="protein sequence ID" value="SFB18179.1"/>
    <property type="molecule type" value="Genomic_DNA"/>
</dbReference>
<dbReference type="GO" id="GO:0050661">
    <property type="term" value="F:NADP binding"/>
    <property type="evidence" value="ECO:0007669"/>
    <property type="project" value="InterPro"/>
</dbReference>
<gene>
    <name evidence="8" type="primary">hemA</name>
    <name evidence="17" type="ORF">SAMN05216249_1123</name>
</gene>
<dbReference type="Proteomes" id="UP000198838">
    <property type="component" value="Unassembled WGS sequence"/>
</dbReference>
<feature type="domain" description="Tetrapyrrole biosynthesis glutamyl-tRNA reductase dimerisation" evidence="14">
    <location>
        <begin position="312"/>
        <end position="408"/>
    </location>
</feature>
<dbReference type="Pfam" id="PF05201">
    <property type="entry name" value="GlutR_N"/>
    <property type="match status" value="1"/>
</dbReference>
<comment type="catalytic activity">
    <reaction evidence="7 8 13">
        <text>(S)-4-amino-5-oxopentanoate + tRNA(Glu) + NADP(+) = L-glutamyl-tRNA(Glu) + NADPH + H(+)</text>
        <dbReference type="Rhea" id="RHEA:12344"/>
        <dbReference type="Rhea" id="RHEA-COMP:9663"/>
        <dbReference type="Rhea" id="RHEA-COMP:9680"/>
        <dbReference type="ChEBI" id="CHEBI:15378"/>
        <dbReference type="ChEBI" id="CHEBI:57501"/>
        <dbReference type="ChEBI" id="CHEBI:57783"/>
        <dbReference type="ChEBI" id="CHEBI:58349"/>
        <dbReference type="ChEBI" id="CHEBI:78442"/>
        <dbReference type="ChEBI" id="CHEBI:78520"/>
        <dbReference type="EC" id="1.2.1.70"/>
    </reaction>
</comment>
<proteinExistence type="inferred from homology"/>
<evidence type="ECO:0000256" key="9">
    <source>
        <dbReference type="PIRSR" id="PIRSR000445-1"/>
    </source>
</evidence>
<evidence type="ECO:0000313" key="18">
    <source>
        <dbReference type="Proteomes" id="UP000198838"/>
    </source>
</evidence>
<dbReference type="AlphaFoldDB" id="A0A1I0YXP4"/>
<dbReference type="PANTHER" id="PTHR43013">
    <property type="entry name" value="GLUTAMYL-TRNA REDUCTASE"/>
    <property type="match status" value="1"/>
</dbReference>
<evidence type="ECO:0000256" key="6">
    <source>
        <dbReference type="ARBA" id="ARBA00023244"/>
    </source>
</evidence>
<keyword evidence="4 8" id="KW-0521">NADP</keyword>
<evidence type="ECO:0000256" key="7">
    <source>
        <dbReference type="ARBA" id="ARBA00047464"/>
    </source>
</evidence>
<dbReference type="Gene3D" id="3.30.460.30">
    <property type="entry name" value="Glutamyl-tRNA reductase, N-terminal domain"/>
    <property type="match status" value="1"/>
</dbReference>
<evidence type="ECO:0000256" key="13">
    <source>
        <dbReference type="RuleBase" id="RU000584"/>
    </source>
</evidence>
<comment type="miscellaneous">
    <text evidence="8">During catalysis, the active site Cys acts as a nucleophile attacking the alpha-carbonyl group of tRNA-bound glutamate with the formation of a thioester intermediate between enzyme and glutamate, and the concomitant release of tRNA(Glu). The thioester intermediate is finally reduced by direct hydride transfer from NADPH, to form the product GSA.</text>
</comment>
<feature type="domain" description="Quinate/shikimate 5-dehydrogenase/glutamyl-tRNA reductase" evidence="15">
    <location>
        <begin position="171"/>
        <end position="297"/>
    </location>
</feature>
<reference evidence="17 18" key="1">
    <citation type="submission" date="2016-10" db="EMBL/GenBank/DDBJ databases">
        <authorList>
            <person name="de Groot N.N."/>
        </authorList>
    </citation>
    <scope>NUCLEOTIDE SEQUENCE [LARGE SCALE GENOMIC DNA]</scope>
    <source>
        <strain evidence="17 18">DSM 5522</strain>
    </source>
</reference>
<dbReference type="SUPFAM" id="SSF51735">
    <property type="entry name" value="NAD(P)-binding Rossmann-fold domains"/>
    <property type="match status" value="1"/>
</dbReference>
<feature type="site" description="Important for activity" evidence="8 12">
    <location>
        <position position="97"/>
    </location>
</feature>
<comment type="pathway">
    <text evidence="1 8 13">Porphyrin-containing compound metabolism; protoporphyrin-IX biosynthesis; 5-aminolevulinate from L-glutamyl-tRNA(Glu): step 1/2.</text>
</comment>
<evidence type="ECO:0000256" key="5">
    <source>
        <dbReference type="ARBA" id="ARBA00023002"/>
    </source>
</evidence>
<dbReference type="InterPro" id="IPR036291">
    <property type="entry name" value="NAD(P)-bd_dom_sf"/>
</dbReference>
<feature type="binding site" evidence="8 10">
    <location>
        <begin position="49"/>
        <end position="52"/>
    </location>
    <ligand>
        <name>substrate</name>
    </ligand>
</feature>
<evidence type="ECO:0000256" key="10">
    <source>
        <dbReference type="PIRSR" id="PIRSR000445-2"/>
    </source>
</evidence>
<sequence>MNVEMLGIDHSAASVTYRELFSFTKKECGEALEEFVKVDGVLGCVIISTCNRMEIWISFEEGFEVSIYQKLCQLKGVDSSKYHNFFISRKGMEAVDHLYNLTCGMKSKIMGEDQIITQVKDALKMAREHYCTDNVLEVLFRMAITSAKKVKTNVHFSTANYSAINEAIKMAKKHKFVFKDAKCLVIGNGEMGKLAAKAMRDEGAKVTVTVRQYKSGVVMIPDGCERINYGDRMEYLPECDFVVSATASPNTTIKLEELEKSGTGNVKMMIDLAVPRDIDPRIKGLNGIRLYNIDSFKVDLQTDAMKEQLEEVNMILQKEIQEFVSWYECRDIIPVVQSLGKMAGKDVFLRIEKPIKKLELTEKENEIIKENVLKASAKVINKIMFEIRDNVSIETFRECSQAIEKMYKEEEI</sequence>
<feature type="domain" description="Glutamyl-tRNA reductase N-terminal" evidence="16">
    <location>
        <begin position="6"/>
        <end position="153"/>
    </location>
</feature>
<dbReference type="PANTHER" id="PTHR43013:SF1">
    <property type="entry name" value="GLUTAMYL-TRNA REDUCTASE"/>
    <property type="match status" value="1"/>
</dbReference>
<evidence type="ECO:0000313" key="17">
    <source>
        <dbReference type="EMBL" id="SFB18179.1"/>
    </source>
</evidence>
<keyword evidence="6 8" id="KW-0627">Porphyrin biosynthesis</keyword>
<dbReference type="InterPro" id="IPR036343">
    <property type="entry name" value="GluRdtase_N_sf"/>
</dbReference>
<dbReference type="Pfam" id="PF00745">
    <property type="entry name" value="GlutR_dimer"/>
    <property type="match status" value="1"/>
</dbReference>
<dbReference type="SUPFAM" id="SSF69742">
    <property type="entry name" value="Glutamyl tRNA-reductase catalytic, N-terminal domain"/>
    <property type="match status" value="1"/>
</dbReference>
<evidence type="ECO:0000259" key="16">
    <source>
        <dbReference type="Pfam" id="PF05201"/>
    </source>
</evidence>
<protein>
    <recommendedName>
        <fullName evidence="3 8">Glutamyl-tRNA reductase</fullName>
        <shortName evidence="8">GluTR</shortName>
        <ecNumber evidence="3 8">1.2.1.70</ecNumber>
    </recommendedName>
</protein>
<evidence type="ECO:0000256" key="11">
    <source>
        <dbReference type="PIRSR" id="PIRSR000445-3"/>
    </source>
</evidence>
<dbReference type="FunFam" id="3.30.460.30:FF:000001">
    <property type="entry name" value="Glutamyl-tRNA reductase"/>
    <property type="match status" value="1"/>
</dbReference>
<dbReference type="InterPro" id="IPR036453">
    <property type="entry name" value="GluRdtase_dimer_dom_sf"/>
</dbReference>
<evidence type="ECO:0000256" key="2">
    <source>
        <dbReference type="ARBA" id="ARBA00005916"/>
    </source>
</evidence>
<dbReference type="GO" id="GO:0008883">
    <property type="term" value="F:glutamyl-tRNA reductase activity"/>
    <property type="evidence" value="ECO:0007669"/>
    <property type="project" value="UniProtKB-UniRule"/>
</dbReference>
<dbReference type="InterPro" id="IPR006151">
    <property type="entry name" value="Shikm_DH/Glu-tRNA_Rdtase"/>
</dbReference>
<dbReference type="GO" id="GO:0019353">
    <property type="term" value="P:protoporphyrinogen IX biosynthetic process from glutamate"/>
    <property type="evidence" value="ECO:0007669"/>
    <property type="project" value="TreeGrafter"/>
</dbReference>
<dbReference type="HAMAP" id="MF_00087">
    <property type="entry name" value="Glu_tRNA_reductase"/>
    <property type="match status" value="1"/>
</dbReference>
<evidence type="ECO:0000256" key="3">
    <source>
        <dbReference type="ARBA" id="ARBA00012970"/>
    </source>
</evidence>
<accession>A0A1I0YXP4</accession>
<dbReference type="EC" id="1.2.1.70" evidence="3 8"/>
<evidence type="ECO:0000256" key="1">
    <source>
        <dbReference type="ARBA" id="ARBA00005059"/>
    </source>
</evidence>
<feature type="active site" description="Nucleophile" evidence="8 9">
    <location>
        <position position="50"/>
    </location>
</feature>
<evidence type="ECO:0000259" key="15">
    <source>
        <dbReference type="Pfam" id="PF01488"/>
    </source>
</evidence>
<dbReference type="NCBIfam" id="TIGR01035">
    <property type="entry name" value="hemA"/>
    <property type="match status" value="1"/>
</dbReference>
<dbReference type="InterPro" id="IPR000343">
    <property type="entry name" value="4pyrrol_synth_GluRdtase"/>
</dbReference>
<dbReference type="SUPFAM" id="SSF69075">
    <property type="entry name" value="Glutamyl tRNA-reductase dimerization domain"/>
    <property type="match status" value="1"/>
</dbReference>
<dbReference type="Gene3D" id="3.40.50.720">
    <property type="entry name" value="NAD(P)-binding Rossmann-like Domain"/>
    <property type="match status" value="1"/>
</dbReference>
<dbReference type="STRING" id="1120918.SAMN05216249_1123"/>
<evidence type="ECO:0000256" key="12">
    <source>
        <dbReference type="PIRSR" id="PIRSR000445-4"/>
    </source>
</evidence>
<comment type="similarity">
    <text evidence="2 8 13">Belongs to the glutamyl-tRNA reductase family.</text>
</comment>
<evidence type="ECO:0000256" key="4">
    <source>
        <dbReference type="ARBA" id="ARBA00022857"/>
    </source>
</evidence>
<organism evidence="17 18">
    <name type="scientific">Acetitomaculum ruminis DSM 5522</name>
    <dbReference type="NCBI Taxonomy" id="1120918"/>
    <lineage>
        <taxon>Bacteria</taxon>
        <taxon>Bacillati</taxon>
        <taxon>Bacillota</taxon>
        <taxon>Clostridia</taxon>
        <taxon>Lachnospirales</taxon>
        <taxon>Lachnospiraceae</taxon>
        <taxon>Acetitomaculum</taxon>
    </lineage>
</organism>
<feature type="binding site" evidence="8 10">
    <location>
        <position position="118"/>
    </location>
    <ligand>
        <name>substrate</name>
    </ligand>
</feature>
<comment type="function">
    <text evidence="8">Catalyzes the NADPH-dependent reduction of glutamyl-tRNA(Glu) to glutamate 1-semialdehyde (GSA).</text>
</comment>
<feature type="binding site" evidence="8 10">
    <location>
        <position position="107"/>
    </location>
    <ligand>
        <name>substrate</name>
    </ligand>
</feature>
<comment type="domain">
    <text evidence="8">Possesses an unusual extended V-shaped dimeric structure with each monomer consisting of three distinct domains arranged along a curved 'spinal' alpha-helix. The N-terminal catalytic domain specifically recognizes the glutamate moiety of the substrate. The second domain is the NADPH-binding domain, and the third C-terminal domain is responsible for dimerization.</text>
</comment>
<feature type="binding site" evidence="8 11">
    <location>
        <begin position="187"/>
        <end position="192"/>
    </location>
    <ligand>
        <name>NADP(+)</name>
        <dbReference type="ChEBI" id="CHEBI:58349"/>
    </ligand>
</feature>
<dbReference type="RefSeq" id="WP_242949104.1">
    <property type="nucleotide sequence ID" value="NZ_FOJY01000012.1"/>
</dbReference>
<feature type="binding site" evidence="8 10">
    <location>
        <begin position="112"/>
        <end position="114"/>
    </location>
    <ligand>
        <name>substrate</name>
    </ligand>
</feature>
<dbReference type="PIRSF" id="PIRSF000445">
    <property type="entry name" value="4pyrrol_synth_GluRdtase"/>
    <property type="match status" value="1"/>
</dbReference>
<keyword evidence="5 8" id="KW-0560">Oxidoreductase</keyword>
<dbReference type="Pfam" id="PF01488">
    <property type="entry name" value="Shikimate_DH"/>
    <property type="match status" value="1"/>
</dbReference>
<dbReference type="InterPro" id="IPR015896">
    <property type="entry name" value="4pyrrol_synth_GluRdtase_dimer"/>
</dbReference>
<dbReference type="UniPathway" id="UPA00251">
    <property type="reaction ID" value="UER00316"/>
</dbReference>
<evidence type="ECO:0000256" key="8">
    <source>
        <dbReference type="HAMAP-Rule" id="MF_00087"/>
    </source>
</evidence>
<name>A0A1I0YXP4_9FIRM</name>
<dbReference type="InterPro" id="IPR015895">
    <property type="entry name" value="4pyrrol_synth_GluRdtase_N"/>
</dbReference>
<comment type="subunit">
    <text evidence="8">Homodimer.</text>
</comment>
<keyword evidence="18" id="KW-1185">Reference proteome</keyword>